<gene>
    <name evidence="1" type="ORF">DLM65_08245</name>
</gene>
<protein>
    <submittedName>
        <fullName evidence="1">Two component regulator three Y domain-containing protein</fullName>
    </submittedName>
</protein>
<sequence>MAVTSTTRQQWSDQVREYRDAAGHVLHYVHVTHPGARGLVIHFSAFFGEWGDARQYRAAFQGHFHRLRMLGDVVDFDWLFVCDEYGADGNGTYYTGEAGDFFVERAVTEVITTVMESSARSASETVTMGSSMGATAALKFGLQFGVRGIVAISPHVDLDVCAQRQGRWRHVAFICPDGDPVSSQNHRYTRQVRRIIDEWGEPQPPPRLFVQACRDDEGVFGEQVEPLSLAWAAAGGSVALDARRSGGHTSEHATRPLLLDAVDCLLDGRPIDVTRYQRERTFRGRPASVGAWRNARTMGGRILRALRLRGRPGTRTDHADRRG</sequence>
<reference evidence="1 2" key="1">
    <citation type="journal article" date="2017" name="Nature">
        <title>Atmospheric trace gases support primary production in Antarctic desert surface soil.</title>
        <authorList>
            <person name="Ji M."/>
            <person name="Greening C."/>
            <person name="Vanwonterghem I."/>
            <person name="Carere C.R."/>
            <person name="Bay S.K."/>
            <person name="Steen J.A."/>
            <person name="Montgomery K."/>
            <person name="Lines T."/>
            <person name="Beardall J."/>
            <person name="van Dorst J."/>
            <person name="Snape I."/>
            <person name="Stott M.B."/>
            <person name="Hugenholtz P."/>
            <person name="Ferrari B.C."/>
        </authorList>
    </citation>
    <scope>NUCLEOTIDE SEQUENCE [LARGE SCALE GENOMIC DNA]</scope>
    <source>
        <strain evidence="1">RRmetagenome_bin12</strain>
    </source>
</reference>
<name>A0A2W5Z584_9BACT</name>
<accession>A0A2W5Z584</accession>
<comment type="caution">
    <text evidence="1">The sequence shown here is derived from an EMBL/GenBank/DDBJ whole genome shotgun (WGS) entry which is preliminary data.</text>
</comment>
<organism evidence="1 2">
    <name type="scientific">Candidatus Aeolococcus gillhamiae</name>
    <dbReference type="NCBI Taxonomy" id="3127015"/>
    <lineage>
        <taxon>Bacteria</taxon>
        <taxon>Bacillati</taxon>
        <taxon>Candidatus Dormiibacterota</taxon>
        <taxon>Candidatus Dormibacteria</taxon>
        <taxon>Candidatus Aeolococcales</taxon>
        <taxon>Candidatus Aeolococcaceae</taxon>
        <taxon>Candidatus Aeolococcus</taxon>
    </lineage>
</organism>
<dbReference type="AlphaFoldDB" id="A0A2W5Z584"/>
<proteinExistence type="predicted"/>
<dbReference type="InterPro" id="IPR029058">
    <property type="entry name" value="AB_hydrolase_fold"/>
</dbReference>
<evidence type="ECO:0000313" key="1">
    <source>
        <dbReference type="EMBL" id="PZR80413.1"/>
    </source>
</evidence>
<dbReference type="EMBL" id="QHBU01000153">
    <property type="protein sequence ID" value="PZR80413.1"/>
    <property type="molecule type" value="Genomic_DNA"/>
</dbReference>
<evidence type="ECO:0000313" key="2">
    <source>
        <dbReference type="Proteomes" id="UP000248724"/>
    </source>
</evidence>
<dbReference type="SUPFAM" id="SSF53474">
    <property type="entry name" value="alpha/beta-Hydrolases"/>
    <property type="match status" value="1"/>
</dbReference>
<dbReference type="Gene3D" id="3.40.50.1820">
    <property type="entry name" value="alpha/beta hydrolase"/>
    <property type="match status" value="1"/>
</dbReference>
<dbReference type="Proteomes" id="UP000248724">
    <property type="component" value="Unassembled WGS sequence"/>
</dbReference>